<dbReference type="InterPro" id="IPR016047">
    <property type="entry name" value="M23ase_b-sheet_dom"/>
</dbReference>
<proteinExistence type="predicted"/>
<keyword evidence="3" id="KW-1185">Reference proteome</keyword>
<dbReference type="PANTHER" id="PTHR21666:SF270">
    <property type="entry name" value="MUREIN HYDROLASE ACTIVATOR ENVC"/>
    <property type="match status" value="1"/>
</dbReference>
<dbReference type="Proteomes" id="UP000243255">
    <property type="component" value="Unassembled WGS sequence"/>
</dbReference>
<dbReference type="STRING" id="1121321.SAMN04488530_10882"/>
<dbReference type="InterPro" id="IPR050570">
    <property type="entry name" value="Cell_wall_metabolism_enzyme"/>
</dbReference>
<dbReference type="CDD" id="cd12797">
    <property type="entry name" value="M23_peptidase"/>
    <property type="match status" value="1"/>
</dbReference>
<dbReference type="FunFam" id="2.70.70.10:FF:000006">
    <property type="entry name" value="M23 family peptidase"/>
    <property type="match status" value="1"/>
</dbReference>
<accession>A0A1M5N003</accession>
<dbReference type="SUPFAM" id="SSF51261">
    <property type="entry name" value="Duplicated hybrid motif"/>
    <property type="match status" value="1"/>
</dbReference>
<evidence type="ECO:0000313" key="3">
    <source>
        <dbReference type="Proteomes" id="UP000243255"/>
    </source>
</evidence>
<feature type="domain" description="M23ase beta-sheet core" evidence="1">
    <location>
        <begin position="148"/>
        <end position="243"/>
    </location>
</feature>
<dbReference type="Pfam" id="PF01551">
    <property type="entry name" value="Peptidase_M23"/>
    <property type="match status" value="1"/>
</dbReference>
<protein>
    <submittedName>
        <fullName evidence="2">Peptidase family M23</fullName>
    </submittedName>
</protein>
<dbReference type="OrthoDB" id="9809488at2"/>
<dbReference type="Gene3D" id="2.70.70.10">
    <property type="entry name" value="Glucose Permease (Domain IIA)"/>
    <property type="match status" value="1"/>
</dbReference>
<dbReference type="RefSeq" id="WP_073125057.1">
    <property type="nucleotide sequence ID" value="NZ_BAABCH010000002.1"/>
</dbReference>
<gene>
    <name evidence="2" type="ORF">SAMN04488530_10882</name>
</gene>
<reference evidence="3" key="1">
    <citation type="submission" date="2016-11" db="EMBL/GenBank/DDBJ databases">
        <authorList>
            <person name="Varghese N."/>
            <person name="Submissions S."/>
        </authorList>
    </citation>
    <scope>NUCLEOTIDE SEQUENCE [LARGE SCALE GENOMIC DNA]</scope>
    <source>
        <strain evidence="3">DSM 2635</strain>
    </source>
</reference>
<dbReference type="InterPro" id="IPR011055">
    <property type="entry name" value="Dup_hybrid_motif"/>
</dbReference>
<evidence type="ECO:0000259" key="1">
    <source>
        <dbReference type="Pfam" id="PF01551"/>
    </source>
</evidence>
<dbReference type="AlphaFoldDB" id="A0A1M5N003"/>
<organism evidence="2 3">
    <name type="scientific">Asaccharospora irregularis DSM 2635</name>
    <dbReference type="NCBI Taxonomy" id="1121321"/>
    <lineage>
        <taxon>Bacteria</taxon>
        <taxon>Bacillati</taxon>
        <taxon>Bacillota</taxon>
        <taxon>Clostridia</taxon>
        <taxon>Peptostreptococcales</taxon>
        <taxon>Peptostreptococcaceae</taxon>
        <taxon>Asaccharospora</taxon>
    </lineage>
</organism>
<sequence length="250" mass="28405">MKKSINLLIGTVLTLIFSVSIYIVDSYSLEKDNLELLILNNKYRKELKREIENINNISKCNSDDQECIKLSSSEKNLNYDTYKELLLRNLEESAIEEAKLEKIIQQEKQIEIKENNLEFIKGQWPVKEYEEVSSPYGYRVHPITSSLKFHRGVDIPAPENTDILSSDDGIVIFSGVQNGYGNVVKIKHFDGKVTIYAHNFINIVEEGDVVRKGELIAKVGSTGDSTGNHVHFEMIVNDKNIDPITGIEDI</sequence>
<dbReference type="GO" id="GO:0004222">
    <property type="term" value="F:metalloendopeptidase activity"/>
    <property type="evidence" value="ECO:0007669"/>
    <property type="project" value="TreeGrafter"/>
</dbReference>
<dbReference type="EMBL" id="FQWX01000008">
    <property type="protein sequence ID" value="SHG82785.1"/>
    <property type="molecule type" value="Genomic_DNA"/>
</dbReference>
<dbReference type="PANTHER" id="PTHR21666">
    <property type="entry name" value="PEPTIDASE-RELATED"/>
    <property type="match status" value="1"/>
</dbReference>
<evidence type="ECO:0000313" key="2">
    <source>
        <dbReference type="EMBL" id="SHG82785.1"/>
    </source>
</evidence>
<name>A0A1M5N003_9FIRM</name>